<reference evidence="3" key="1">
    <citation type="submission" date="2019-06" db="EMBL/GenBank/DDBJ databases">
        <title>Gordonia isolated from sludge of a wastewater treatment plant.</title>
        <authorList>
            <person name="Tamura T."/>
            <person name="Aoyama K."/>
            <person name="Kang Y."/>
            <person name="Saito S."/>
            <person name="Akiyama N."/>
            <person name="Yazawa K."/>
            <person name="Gonoi T."/>
            <person name="Mikami Y."/>
        </authorList>
    </citation>
    <scope>NUCLEOTIDE SEQUENCE [LARGE SCALE GENOMIC DNA]</scope>
    <source>
        <strain evidence="3">NBRC 107697</strain>
    </source>
</reference>
<comment type="caution">
    <text evidence="2">The sequence shown here is derived from an EMBL/GenBank/DDBJ whole genome shotgun (WGS) entry which is preliminary data.</text>
</comment>
<dbReference type="EMBL" id="BJOU01000001">
    <property type="protein sequence ID" value="GED96662.1"/>
    <property type="molecule type" value="Genomic_DNA"/>
</dbReference>
<feature type="transmembrane region" description="Helical" evidence="1">
    <location>
        <begin position="592"/>
        <end position="611"/>
    </location>
</feature>
<keyword evidence="1" id="KW-1133">Transmembrane helix</keyword>
<name>A0A7M3SVI8_9ACTN</name>
<keyword evidence="1" id="KW-0812">Transmembrane</keyword>
<sequence length="636" mass="69357">MGVAEPGELKPGPYDEARPFEARSAPRMLPQTYPGEWPPDSVVVEASRMWKITDRDGAALAWEDTPPVRVGVCRVRNVLAADRQDASAIQLSRLAEKTRCTPMDARVPVIAVGSNASPAQLRFKFRDRPEILFIPSIRARVHGVAVGYMSKVSQFDYIAATPFPDPDAKPVLAVQFLDDRQLAELDASESPHYRRVWLDSAHGVRIVLETGEELAGAYAYVAADGLLADREGIPIRMRIPGSDGPGLDQAELLASLNDDPDIDPAGNAEDLSPADLTAAIASSGRVVAENAFFDLTDEMGTPPRRYGTLPPVGDLDDTRALAPEKFTGETLAWVDSSPDGLDRGGKSVIRLNREDLRALGGPTVVSIRSARLAAQHGAAAPAALAAVHPYDPLDPPEPDVGHAQVDHVLRMACGVERGDVLAITPAEVERVRWFDPILGKPTYLTMRVTLADPASAERDVVLMSRLAIDILGLESGDYVVMEGAPDEDGEVRSVILKVFEVPSDVEDNRRSVTGGSWGARFPSGTETLGIHQDLPMAFIDAELRARLGVQRQTLATVRARPGRLQRFYAELREILLVLAVALLGVVTVVQNAPVQIALIIGLMVLSTMLVFGRMRRRLSHRTKSRQFRRARKRQRR</sequence>
<gene>
    <name evidence="2" type="ORF">nbrc107697_07010</name>
</gene>
<proteinExistence type="predicted"/>
<dbReference type="Proteomes" id="UP000444980">
    <property type="component" value="Unassembled WGS sequence"/>
</dbReference>
<evidence type="ECO:0000313" key="2">
    <source>
        <dbReference type="EMBL" id="GED96662.1"/>
    </source>
</evidence>
<keyword evidence="1" id="KW-0472">Membrane</keyword>
<evidence type="ECO:0000256" key="1">
    <source>
        <dbReference type="SAM" id="Phobius"/>
    </source>
</evidence>
<dbReference type="AlphaFoldDB" id="A0A7M3SVI8"/>
<accession>A0A7M3SVI8</accession>
<keyword evidence="3" id="KW-1185">Reference proteome</keyword>
<organism evidence="2 3">
    <name type="scientific">Gordonia crocea</name>
    <dbReference type="NCBI Taxonomy" id="589162"/>
    <lineage>
        <taxon>Bacteria</taxon>
        <taxon>Bacillati</taxon>
        <taxon>Actinomycetota</taxon>
        <taxon>Actinomycetes</taxon>
        <taxon>Mycobacteriales</taxon>
        <taxon>Gordoniaceae</taxon>
        <taxon>Gordonia</taxon>
    </lineage>
</organism>
<protein>
    <submittedName>
        <fullName evidence="2">Uncharacterized protein</fullName>
    </submittedName>
</protein>
<evidence type="ECO:0000313" key="3">
    <source>
        <dbReference type="Proteomes" id="UP000444980"/>
    </source>
</evidence>
<dbReference type="OrthoDB" id="7626403at2"/>
<dbReference type="RefSeq" id="WP_161926099.1">
    <property type="nucleotide sequence ID" value="NZ_BJOU01000001.1"/>
</dbReference>